<dbReference type="InterPro" id="IPR029017">
    <property type="entry name" value="Enolase-like_N"/>
</dbReference>
<proteinExistence type="predicted"/>
<dbReference type="Pfam" id="PF13378">
    <property type="entry name" value="MR_MLE_C"/>
    <property type="match status" value="1"/>
</dbReference>
<dbReference type="SMART" id="SM00922">
    <property type="entry name" value="MR_MLE"/>
    <property type="match status" value="1"/>
</dbReference>
<sequence>MKITGVQFHKVNIPLEAPMLWAGGINRSWTRIVIRMQTDEGIEGIGETCGGDSTLLMLEQLKEFYVGQDPFDTAKILKHFWYVPRYHGNTGKYAIQGLETCCYDIMGKAVNRPVSQLLGGTMRERIPTIAYVFYRLPGAGGVGGERTAEEIVGYTQELVERTGVRTIKMKGGVYEPEEEFRTTAALREAFPEHKLRFDPNNLWSVETAIRMGRKFEDLDLEFYEDPVWGIEGMSRARRDVRIPFATNMCSVQLDELPVAIRDHAIDVQLLDVQDWGGITNVWRAAATCLTFQVGIGFHSGGEAGISTALYLQLAAALPVLPYAIDSHYHHQTDDVLAEMLPYEDGCFRVPDGPGLGVEIDEDKLRHLERLNEREGDLVFHGEFERSEPRYMGMY</sequence>
<feature type="domain" description="Mandelate racemase/muconate lactonizing enzyme C-terminal" evidence="4">
    <location>
        <begin position="148"/>
        <end position="243"/>
    </location>
</feature>
<dbReference type="PANTHER" id="PTHR48080">
    <property type="entry name" value="D-GALACTONATE DEHYDRATASE-RELATED"/>
    <property type="match status" value="1"/>
</dbReference>
<keyword evidence="6" id="KW-1185">Reference proteome</keyword>
<dbReference type="InterPro" id="IPR013342">
    <property type="entry name" value="Mandelate_racemase_C"/>
</dbReference>
<comment type="caution">
    <text evidence="5">The sequence shown here is derived from an EMBL/GenBank/DDBJ whole genome shotgun (WGS) entry which is preliminary data.</text>
</comment>
<dbReference type="Gene3D" id="3.20.20.120">
    <property type="entry name" value="Enolase-like C-terminal domain"/>
    <property type="match status" value="1"/>
</dbReference>
<evidence type="ECO:0000313" key="6">
    <source>
        <dbReference type="Proteomes" id="UP000542813"/>
    </source>
</evidence>
<dbReference type="PANTHER" id="PTHR48080:SF4">
    <property type="entry name" value="GLUCARATE DEHYDRATASE"/>
    <property type="match status" value="1"/>
</dbReference>
<evidence type="ECO:0000259" key="4">
    <source>
        <dbReference type="SMART" id="SM00922"/>
    </source>
</evidence>
<dbReference type="SFLD" id="SFLDG00055">
    <property type="entry name" value="glucarate_dehydratase"/>
    <property type="match status" value="1"/>
</dbReference>
<dbReference type="EMBL" id="JACHMM010000001">
    <property type="protein sequence ID" value="MBB5791694.1"/>
    <property type="molecule type" value="Genomic_DNA"/>
</dbReference>
<dbReference type="SUPFAM" id="SSF54826">
    <property type="entry name" value="Enolase N-terminal domain-like"/>
    <property type="match status" value="1"/>
</dbReference>
<dbReference type="InterPro" id="IPR034593">
    <property type="entry name" value="DgoD-like"/>
</dbReference>
<dbReference type="SUPFAM" id="SSF51604">
    <property type="entry name" value="Enolase C-terminal domain-like"/>
    <property type="match status" value="1"/>
</dbReference>
<evidence type="ECO:0000313" key="5">
    <source>
        <dbReference type="EMBL" id="MBB5791694.1"/>
    </source>
</evidence>
<organism evidence="5 6">
    <name type="scientific">Jiangella mangrovi</name>
    <dbReference type="NCBI Taxonomy" id="1524084"/>
    <lineage>
        <taxon>Bacteria</taxon>
        <taxon>Bacillati</taxon>
        <taxon>Actinomycetota</taxon>
        <taxon>Actinomycetes</taxon>
        <taxon>Jiangellales</taxon>
        <taxon>Jiangellaceae</taxon>
        <taxon>Jiangella</taxon>
    </lineage>
</organism>
<name>A0A7W9GXQ5_9ACTN</name>
<protein>
    <recommendedName>
        <fullName evidence="3">glucarate dehydratase</fullName>
        <ecNumber evidence="3">4.2.1.40</ecNumber>
    </recommendedName>
</protein>
<dbReference type="RefSeq" id="WP_184828660.1">
    <property type="nucleotide sequence ID" value="NZ_JACHMM010000001.1"/>
</dbReference>
<dbReference type="InterPro" id="IPR036849">
    <property type="entry name" value="Enolase-like_C_sf"/>
</dbReference>
<accession>A0A7W9GXQ5</accession>
<dbReference type="InterPro" id="IPR029065">
    <property type="entry name" value="Enolase_C-like"/>
</dbReference>
<dbReference type="Pfam" id="PF02746">
    <property type="entry name" value="MR_MLE_N"/>
    <property type="match status" value="1"/>
</dbReference>
<dbReference type="Gene3D" id="3.30.390.10">
    <property type="entry name" value="Enolase-like, N-terminal domain"/>
    <property type="match status" value="1"/>
</dbReference>
<gene>
    <name evidence="5" type="ORF">HD601_006269</name>
</gene>
<dbReference type="Proteomes" id="UP000542813">
    <property type="component" value="Unassembled WGS sequence"/>
</dbReference>
<dbReference type="AlphaFoldDB" id="A0A7W9GXQ5"/>
<evidence type="ECO:0000256" key="2">
    <source>
        <dbReference type="ARBA" id="ARBA00005183"/>
    </source>
</evidence>
<reference evidence="5 6" key="1">
    <citation type="submission" date="2020-08" db="EMBL/GenBank/DDBJ databases">
        <title>Sequencing the genomes of 1000 actinobacteria strains.</title>
        <authorList>
            <person name="Klenk H.-P."/>
        </authorList>
    </citation>
    <scope>NUCLEOTIDE SEQUENCE [LARGE SCALE GENOMIC DNA]</scope>
    <source>
        <strain evidence="5 6">DSM 102122</strain>
    </source>
</reference>
<comment type="pathway">
    <text evidence="2">Carbohydrate acid metabolism; D-glucarate degradation; 2,5-dioxopentanoate from D-glucarate: step 1/2.</text>
</comment>
<evidence type="ECO:0000256" key="1">
    <source>
        <dbReference type="ARBA" id="ARBA00001426"/>
    </source>
</evidence>
<keyword evidence="5" id="KW-0456">Lyase</keyword>
<comment type="catalytic activity">
    <reaction evidence="1">
        <text>D-glucarate = 5-dehydro-4-deoxy-D-glucarate + H2O</text>
        <dbReference type="Rhea" id="RHEA:14573"/>
        <dbReference type="ChEBI" id="CHEBI:15377"/>
        <dbReference type="ChEBI" id="CHEBI:30612"/>
        <dbReference type="ChEBI" id="CHEBI:42819"/>
        <dbReference type="EC" id="4.2.1.40"/>
    </reaction>
</comment>
<dbReference type="GO" id="GO:0008872">
    <property type="term" value="F:glucarate dehydratase activity"/>
    <property type="evidence" value="ECO:0007669"/>
    <property type="project" value="UniProtKB-EC"/>
</dbReference>
<dbReference type="EC" id="4.2.1.40" evidence="3"/>
<evidence type="ECO:0000256" key="3">
    <source>
        <dbReference type="ARBA" id="ARBA00011973"/>
    </source>
</evidence>
<dbReference type="SFLD" id="SFLDS00001">
    <property type="entry name" value="Enolase"/>
    <property type="match status" value="1"/>
</dbReference>
<dbReference type="InterPro" id="IPR013341">
    <property type="entry name" value="Mandelate_racemase_N_dom"/>
</dbReference>